<evidence type="ECO:0000313" key="12">
    <source>
        <dbReference type="Proteomes" id="UP000800981"/>
    </source>
</evidence>
<evidence type="ECO:0000313" key="11">
    <source>
        <dbReference type="EMBL" id="NHC12428.1"/>
    </source>
</evidence>
<feature type="binding site" evidence="10">
    <location>
        <position position="267"/>
    </location>
    <ligand>
        <name>[4Fe-4S] cluster</name>
        <dbReference type="ChEBI" id="CHEBI:49883"/>
    </ligand>
</feature>
<name>A0ABX0GPQ0_9ACTN</name>
<feature type="binding site" evidence="10">
    <location>
        <position position="310"/>
    </location>
    <ligand>
        <name>iminosuccinate</name>
        <dbReference type="ChEBI" id="CHEBI:77875"/>
    </ligand>
</feature>
<gene>
    <name evidence="10 11" type="primary">nadA</name>
    <name evidence="11" type="ORF">G9H71_01350</name>
</gene>
<keyword evidence="9 10" id="KW-0411">Iron-sulfur</keyword>
<evidence type="ECO:0000256" key="8">
    <source>
        <dbReference type="ARBA" id="ARBA00023004"/>
    </source>
</evidence>
<comment type="catalytic activity">
    <reaction evidence="10">
        <text>iminosuccinate + dihydroxyacetone phosphate = quinolinate + phosphate + 2 H2O + H(+)</text>
        <dbReference type="Rhea" id="RHEA:25888"/>
        <dbReference type="ChEBI" id="CHEBI:15377"/>
        <dbReference type="ChEBI" id="CHEBI:15378"/>
        <dbReference type="ChEBI" id="CHEBI:29959"/>
        <dbReference type="ChEBI" id="CHEBI:43474"/>
        <dbReference type="ChEBI" id="CHEBI:57642"/>
        <dbReference type="ChEBI" id="CHEBI:77875"/>
        <dbReference type="EC" id="2.5.1.72"/>
    </reaction>
</comment>
<dbReference type="InterPro" id="IPR003473">
    <property type="entry name" value="NadA"/>
</dbReference>
<keyword evidence="4 10" id="KW-0963">Cytoplasm</keyword>
<evidence type="ECO:0000256" key="5">
    <source>
        <dbReference type="ARBA" id="ARBA00022642"/>
    </source>
</evidence>
<evidence type="ECO:0000256" key="1">
    <source>
        <dbReference type="ARBA" id="ARBA00005065"/>
    </source>
</evidence>
<organism evidence="11 12">
    <name type="scientific">Motilibacter deserti</name>
    <dbReference type="NCBI Taxonomy" id="2714956"/>
    <lineage>
        <taxon>Bacteria</taxon>
        <taxon>Bacillati</taxon>
        <taxon>Actinomycetota</taxon>
        <taxon>Actinomycetes</taxon>
        <taxon>Motilibacterales</taxon>
        <taxon>Motilibacteraceae</taxon>
        <taxon>Motilibacter</taxon>
    </lineage>
</organism>
<feature type="binding site" evidence="10">
    <location>
        <position position="80"/>
    </location>
    <ligand>
        <name>iminosuccinate</name>
        <dbReference type="ChEBI" id="CHEBI:77875"/>
    </ligand>
</feature>
<dbReference type="NCBIfam" id="NF006883">
    <property type="entry name" value="PRK09375.2-4"/>
    <property type="match status" value="1"/>
</dbReference>
<dbReference type="RefSeq" id="WP_166278873.1">
    <property type="nucleotide sequence ID" value="NZ_JAANNP010000001.1"/>
</dbReference>
<dbReference type="EC" id="2.5.1.72" evidence="2 10"/>
<feature type="binding site" evidence="10">
    <location>
        <position position="357"/>
    </location>
    <ligand>
        <name>[4Fe-4S] cluster</name>
        <dbReference type="ChEBI" id="CHEBI:49883"/>
    </ligand>
</feature>
<dbReference type="InterPro" id="IPR023515">
    <property type="entry name" value="Quinolinate_synth_A_type3"/>
</dbReference>
<evidence type="ECO:0000256" key="2">
    <source>
        <dbReference type="ARBA" id="ARBA00012669"/>
    </source>
</evidence>
<keyword evidence="6 10" id="KW-0808">Transferase</keyword>
<dbReference type="Gene3D" id="3.40.50.10800">
    <property type="entry name" value="NadA-like"/>
    <property type="match status" value="3"/>
</dbReference>
<protein>
    <recommendedName>
        <fullName evidence="2 10">Quinolinate synthase</fullName>
        <ecNumber evidence="2 10">2.5.1.72</ecNumber>
    </recommendedName>
</protein>
<dbReference type="EMBL" id="JAANNP010000001">
    <property type="protein sequence ID" value="NHC12428.1"/>
    <property type="molecule type" value="Genomic_DNA"/>
</dbReference>
<feature type="binding site" evidence="10">
    <location>
        <begin position="176"/>
        <end position="178"/>
    </location>
    <ligand>
        <name>iminosuccinate</name>
        <dbReference type="ChEBI" id="CHEBI:77875"/>
    </ligand>
</feature>
<feature type="binding site" evidence="10">
    <location>
        <begin position="293"/>
        <end position="295"/>
    </location>
    <ligand>
        <name>iminosuccinate</name>
        <dbReference type="ChEBI" id="CHEBI:77875"/>
    </ligand>
</feature>
<evidence type="ECO:0000256" key="3">
    <source>
        <dbReference type="ARBA" id="ARBA00022485"/>
    </source>
</evidence>
<evidence type="ECO:0000256" key="10">
    <source>
        <dbReference type="HAMAP-Rule" id="MF_00569"/>
    </source>
</evidence>
<comment type="subcellular location">
    <subcellularLocation>
        <location evidence="10">Cytoplasm</location>
    </subcellularLocation>
</comment>
<keyword evidence="5 10" id="KW-0662">Pyridine nucleotide biosynthesis</keyword>
<dbReference type="Pfam" id="PF02445">
    <property type="entry name" value="NadA"/>
    <property type="match status" value="1"/>
</dbReference>
<comment type="cofactor">
    <cofactor evidence="10">
        <name>[4Fe-4S] cluster</name>
        <dbReference type="ChEBI" id="CHEBI:49883"/>
    </cofactor>
    <text evidence="10">Binds 1 [4Fe-4S] cluster per subunit.</text>
</comment>
<comment type="similarity">
    <text evidence="10">Belongs to the quinolinate synthase family. Type 3 subfamily.</text>
</comment>
<reference evidence="11 12" key="1">
    <citation type="submission" date="2020-03" db="EMBL/GenBank/DDBJ databases">
        <title>Two novel Motilibacter sp.</title>
        <authorList>
            <person name="Liu S."/>
        </authorList>
    </citation>
    <scope>NUCLEOTIDE SEQUENCE [LARGE SCALE GENOMIC DNA]</scope>
    <source>
        <strain evidence="11 12">E257</strain>
    </source>
</reference>
<dbReference type="SUPFAM" id="SSF142754">
    <property type="entry name" value="NadA-like"/>
    <property type="match status" value="1"/>
</dbReference>
<dbReference type="PANTHER" id="PTHR30573:SF0">
    <property type="entry name" value="QUINOLINATE SYNTHASE, CHLOROPLASTIC"/>
    <property type="match status" value="1"/>
</dbReference>
<dbReference type="HAMAP" id="MF_00569">
    <property type="entry name" value="NadA_type3"/>
    <property type="match status" value="1"/>
</dbReference>
<feature type="binding site" evidence="10">
    <location>
        <position position="197"/>
    </location>
    <ligand>
        <name>iminosuccinate</name>
        <dbReference type="ChEBI" id="CHEBI:77875"/>
    </ligand>
</feature>
<sequence length="412" mass="43799">MPGQPPAPGGAPAAPAGAELPLGVAPSPLALLLLGRDRDLASERGVDCPGDLPAASDPALADRARRARAALGDRAFVLGHHYQRDEVIEFADVTGDSFKLAQQAAARPEAEYVVFCGVHFMAESADILTSPSQQVVLPDLAAGCSMADMAALGQVEDAWEVLAEAGLADSTVPVAYMNSSAAIKAFTGRNGGTICTSSNADRSLRWAFERGERVLFLPDQHLGRNTAVLQLGLSLEDCVVYNPHKPGGGVTVEQLRAAKMILWRGHCSVHGRFSKDNVDDVRARIPGVNVLVHPECRFDVVTAADSVGSTEHIIRTLEAAPAGSSWAVGTELNLVSRLAKAHPDKQIVFLDKTVCYCSTMNRIDLPHLVWALESLVEGRMVNRIVVDGDTAHWAKVALERMLALPGSGTTRG</sequence>
<feature type="binding site" evidence="10">
    <location>
        <position position="144"/>
    </location>
    <ligand>
        <name>[4Fe-4S] cluster</name>
        <dbReference type="ChEBI" id="CHEBI:49883"/>
    </ligand>
</feature>
<dbReference type="Proteomes" id="UP000800981">
    <property type="component" value="Unassembled WGS sequence"/>
</dbReference>
<comment type="pathway">
    <text evidence="1 10">Cofactor biosynthesis; NAD(+) biosynthesis; quinolinate from iminoaspartate: step 1/1.</text>
</comment>
<accession>A0ABX0GPQ0</accession>
<evidence type="ECO:0000256" key="6">
    <source>
        <dbReference type="ARBA" id="ARBA00022679"/>
    </source>
</evidence>
<comment type="caution">
    <text evidence="11">The sequence shown here is derived from an EMBL/GenBank/DDBJ whole genome shotgun (WGS) entry which is preliminary data.</text>
</comment>
<evidence type="ECO:0000256" key="9">
    <source>
        <dbReference type="ARBA" id="ARBA00023014"/>
    </source>
</evidence>
<keyword evidence="12" id="KW-1185">Reference proteome</keyword>
<keyword evidence="3 10" id="KW-0004">4Fe-4S</keyword>
<keyword evidence="8 10" id="KW-0408">Iron</keyword>
<evidence type="ECO:0000256" key="4">
    <source>
        <dbReference type="ARBA" id="ARBA00022490"/>
    </source>
</evidence>
<dbReference type="PANTHER" id="PTHR30573">
    <property type="entry name" value="QUINOLINATE SYNTHETASE A"/>
    <property type="match status" value="1"/>
</dbReference>
<evidence type="ECO:0000256" key="7">
    <source>
        <dbReference type="ARBA" id="ARBA00022723"/>
    </source>
</evidence>
<keyword evidence="7 10" id="KW-0479">Metal-binding</keyword>
<dbReference type="InterPro" id="IPR036094">
    <property type="entry name" value="NadA_sf"/>
</dbReference>
<proteinExistence type="inferred from homology"/>
<dbReference type="NCBIfam" id="NF006881">
    <property type="entry name" value="PRK09375.2-2"/>
    <property type="match status" value="1"/>
</dbReference>
<feature type="binding site" evidence="10">
    <location>
        <position position="97"/>
    </location>
    <ligand>
        <name>iminosuccinate</name>
        <dbReference type="ChEBI" id="CHEBI:77875"/>
    </ligand>
</feature>
<comment type="function">
    <text evidence="10">Catalyzes the condensation of iminoaspartate with dihydroxyacetone phosphate to form quinolinate.</text>
</comment>
<dbReference type="NCBIfam" id="TIGR00550">
    <property type="entry name" value="nadA"/>
    <property type="match status" value="1"/>
</dbReference>